<feature type="transmembrane region" description="Helical" evidence="1">
    <location>
        <begin position="55"/>
        <end position="76"/>
    </location>
</feature>
<accession>A0A2Z5Y0X3</accession>
<feature type="transmembrane region" description="Helical" evidence="1">
    <location>
        <begin position="118"/>
        <end position="139"/>
    </location>
</feature>
<feature type="transmembrane region" description="Helical" evidence="1">
    <location>
        <begin position="159"/>
        <end position="182"/>
    </location>
</feature>
<organism evidence="2 3">
    <name type="scientific">Melissococcus plutonius</name>
    <dbReference type="NCBI Taxonomy" id="33970"/>
    <lineage>
        <taxon>Bacteria</taxon>
        <taxon>Bacillati</taxon>
        <taxon>Bacillota</taxon>
        <taxon>Bacilli</taxon>
        <taxon>Lactobacillales</taxon>
        <taxon>Enterococcaceae</taxon>
        <taxon>Melissococcus</taxon>
    </lineage>
</organism>
<keyword evidence="1" id="KW-1133">Transmembrane helix</keyword>
<keyword evidence="1" id="KW-0472">Membrane</keyword>
<dbReference type="AlphaFoldDB" id="A0A2Z5Y0X3"/>
<evidence type="ECO:0000313" key="2">
    <source>
        <dbReference type="EMBL" id="BBC60436.1"/>
    </source>
</evidence>
<evidence type="ECO:0000313" key="3">
    <source>
        <dbReference type="Proteomes" id="UP000269226"/>
    </source>
</evidence>
<dbReference type="InterPro" id="IPR010380">
    <property type="entry name" value="DUF975"/>
</dbReference>
<feature type="transmembrane region" description="Helical" evidence="1">
    <location>
        <begin position="216"/>
        <end position="241"/>
    </location>
</feature>
<dbReference type="Pfam" id="PF06161">
    <property type="entry name" value="DUF975"/>
    <property type="match status" value="1"/>
</dbReference>
<name>A0A2Z5Y0X3_9ENTE</name>
<dbReference type="PANTHER" id="PTHR40076:SF1">
    <property type="entry name" value="MEMBRANE PROTEIN"/>
    <property type="match status" value="1"/>
</dbReference>
<dbReference type="PANTHER" id="PTHR40076">
    <property type="entry name" value="MEMBRANE PROTEIN-RELATED"/>
    <property type="match status" value="1"/>
</dbReference>
<feature type="transmembrane region" description="Helical" evidence="1">
    <location>
        <begin position="97"/>
        <end position="112"/>
    </location>
</feature>
<evidence type="ECO:0008006" key="4">
    <source>
        <dbReference type="Google" id="ProtNLM"/>
    </source>
</evidence>
<evidence type="ECO:0000256" key="1">
    <source>
        <dbReference type="SAM" id="Phobius"/>
    </source>
</evidence>
<sequence length="264" mass="30703">MKSAISNSQHRKQAREFLQNQWGMMAWITFLSFFIPGCIGFLINQLFIRSFGSSIINILCGLFIFFAITYGTYFCALQVIKGKRVMPNMLMAVFDKKFYGPLFLINLIQFFVEKLLSLITLLPVFLILGSNAYFAFIMFNRPQIEKVPTHFPNYTNMALLVIFILLYLVILICISIFIKGIFQFAVWLKFDDMTANINEIFKNALYLMKGRFWQYVWLQFSFVGWYIVGFLTIGIGLLWIVPYHNVAISSFYKTAREEKGQAVA</sequence>
<protein>
    <recommendedName>
        <fullName evidence="4">Integral membrane protein</fullName>
    </recommendedName>
</protein>
<keyword evidence="1" id="KW-0812">Transmembrane</keyword>
<feature type="transmembrane region" description="Helical" evidence="1">
    <location>
        <begin position="21"/>
        <end position="43"/>
    </location>
</feature>
<dbReference type="Proteomes" id="UP000269226">
    <property type="component" value="Chromosome"/>
</dbReference>
<dbReference type="GeneID" id="57042858"/>
<proteinExistence type="predicted"/>
<dbReference type="RefSeq" id="WP_015694523.1">
    <property type="nucleotide sequence ID" value="NZ_AP018492.1"/>
</dbReference>
<gene>
    <name evidence="2" type="ORF">DAT561_0297</name>
</gene>
<dbReference type="EMBL" id="AP018492">
    <property type="protein sequence ID" value="BBC60436.1"/>
    <property type="molecule type" value="Genomic_DNA"/>
</dbReference>
<reference evidence="2 3" key="1">
    <citation type="submission" date="2018-01" db="EMBL/GenBank/DDBJ databases">
        <title>Whole genome sequence of Melissococcus plutonius DAT561.</title>
        <authorList>
            <person name="Okumura K."/>
            <person name="Takamatsu D."/>
            <person name="Okura M."/>
        </authorList>
    </citation>
    <scope>NUCLEOTIDE SEQUENCE [LARGE SCALE GENOMIC DNA]</scope>
    <source>
        <strain evidence="2 3">DAT561</strain>
    </source>
</reference>